<dbReference type="InterPro" id="IPR045339">
    <property type="entry name" value="DUF6534"/>
</dbReference>
<reference evidence="3 4" key="1">
    <citation type="submission" date="2016-03" db="EMBL/GenBank/DDBJ databases">
        <title>Whole genome sequencing of Grifola frondosa 9006-11.</title>
        <authorList>
            <person name="Min B."/>
            <person name="Park H."/>
            <person name="Kim J.-G."/>
            <person name="Cho H."/>
            <person name="Oh Y.-L."/>
            <person name="Kong W.-S."/>
            <person name="Choi I.-G."/>
        </authorList>
    </citation>
    <scope>NUCLEOTIDE SEQUENCE [LARGE SCALE GENOMIC DNA]</scope>
    <source>
        <strain evidence="3 4">9006-11</strain>
    </source>
</reference>
<feature type="compositionally biased region" description="Basic and acidic residues" evidence="1">
    <location>
        <begin position="123"/>
        <end position="132"/>
    </location>
</feature>
<comment type="caution">
    <text evidence="3">The sequence shown here is derived from an EMBL/GenBank/DDBJ whole genome shotgun (WGS) entry which is preliminary data.</text>
</comment>
<proteinExistence type="predicted"/>
<sequence>MSVHARSTFLSHHTNCCLSGTSDIQRCCNGIDPKLLYLENMETTERDNFVYGDPYHCELLHLASEVPKRIQEILVLPNTYIYTLFFYLGGRLYSISLVATLNARQGLRKQVNSMHVPSDPDPESVRVSRESQRSGQCLTDEIYVDMDYDSEMRPERLSAVSRLEDASTGFGQTVRHSKAADPDV</sequence>
<dbReference type="Pfam" id="PF20152">
    <property type="entry name" value="DUF6534"/>
    <property type="match status" value="1"/>
</dbReference>
<dbReference type="OrthoDB" id="2755316at2759"/>
<evidence type="ECO:0000313" key="4">
    <source>
        <dbReference type="Proteomes" id="UP000092993"/>
    </source>
</evidence>
<protein>
    <recommendedName>
        <fullName evidence="2">DUF6534 domain-containing protein</fullName>
    </recommendedName>
</protein>
<keyword evidence="4" id="KW-1185">Reference proteome</keyword>
<feature type="region of interest" description="Disordered" evidence="1">
    <location>
        <begin position="112"/>
        <end position="133"/>
    </location>
</feature>
<organism evidence="3 4">
    <name type="scientific">Grifola frondosa</name>
    <name type="common">Maitake</name>
    <name type="synonym">Polyporus frondosus</name>
    <dbReference type="NCBI Taxonomy" id="5627"/>
    <lineage>
        <taxon>Eukaryota</taxon>
        <taxon>Fungi</taxon>
        <taxon>Dikarya</taxon>
        <taxon>Basidiomycota</taxon>
        <taxon>Agaricomycotina</taxon>
        <taxon>Agaricomycetes</taxon>
        <taxon>Polyporales</taxon>
        <taxon>Grifolaceae</taxon>
        <taxon>Grifola</taxon>
    </lineage>
</organism>
<evidence type="ECO:0000313" key="3">
    <source>
        <dbReference type="EMBL" id="OBZ73041.1"/>
    </source>
</evidence>
<dbReference type="Proteomes" id="UP000092993">
    <property type="component" value="Unassembled WGS sequence"/>
</dbReference>
<evidence type="ECO:0000259" key="2">
    <source>
        <dbReference type="Pfam" id="PF20152"/>
    </source>
</evidence>
<evidence type="ECO:0000256" key="1">
    <source>
        <dbReference type="SAM" id="MobiDB-lite"/>
    </source>
</evidence>
<gene>
    <name evidence="3" type="ORF">A0H81_07126</name>
</gene>
<accession>A0A1C7M820</accession>
<dbReference type="AlphaFoldDB" id="A0A1C7M820"/>
<dbReference type="EMBL" id="LUGG01000007">
    <property type="protein sequence ID" value="OBZ73041.1"/>
    <property type="molecule type" value="Genomic_DNA"/>
</dbReference>
<name>A0A1C7M820_GRIFR</name>
<feature type="region of interest" description="Disordered" evidence="1">
    <location>
        <begin position="163"/>
        <end position="184"/>
    </location>
</feature>
<feature type="domain" description="DUF6534" evidence="2">
    <location>
        <begin position="74"/>
        <end position="105"/>
    </location>
</feature>